<dbReference type="InterPro" id="IPR029063">
    <property type="entry name" value="SAM-dependent_MTases_sf"/>
</dbReference>
<dbReference type="Gene3D" id="3.40.50.150">
    <property type="entry name" value="Vaccinia Virus protein VP39"/>
    <property type="match status" value="1"/>
</dbReference>
<gene>
    <name evidence="1" type="ORF">ABR82_07725</name>
</gene>
<organism evidence="1 2">
    <name type="scientific">Verrucomicrobia subdivision 6 bacterium BACL9 MAG-120507-bin52</name>
    <dbReference type="NCBI Taxonomy" id="1655590"/>
    <lineage>
        <taxon>Bacteria</taxon>
        <taxon>Pseudomonadati</taxon>
        <taxon>Verrucomicrobiota</taxon>
        <taxon>Verrucomicrobiia</taxon>
        <taxon>Verrucomicrobiales</taxon>
        <taxon>Verrucomicrobia subdivision 6</taxon>
    </lineage>
</organism>
<evidence type="ECO:0008006" key="3">
    <source>
        <dbReference type="Google" id="ProtNLM"/>
    </source>
</evidence>
<dbReference type="SUPFAM" id="SSF53335">
    <property type="entry name" value="S-adenosyl-L-methionine-dependent methyltransferases"/>
    <property type="match status" value="1"/>
</dbReference>
<dbReference type="Proteomes" id="UP000051269">
    <property type="component" value="Unassembled WGS sequence"/>
</dbReference>
<protein>
    <recommendedName>
        <fullName evidence="3">Methyltransferase domain-containing protein</fullName>
    </recommendedName>
</protein>
<accession>A0A0R2RIT9</accession>
<comment type="caution">
    <text evidence="1">The sequence shown here is derived from an EMBL/GenBank/DDBJ whole genome shotgun (WGS) entry which is preliminary data.</text>
</comment>
<dbReference type="EMBL" id="LIBO01000065">
    <property type="protein sequence ID" value="KRO62517.1"/>
    <property type="molecule type" value="Genomic_DNA"/>
</dbReference>
<name>A0A0R2RIT9_9BACT</name>
<evidence type="ECO:0000313" key="2">
    <source>
        <dbReference type="Proteomes" id="UP000051269"/>
    </source>
</evidence>
<dbReference type="AlphaFoldDB" id="A0A0R2RIT9"/>
<dbReference type="CDD" id="cd02440">
    <property type="entry name" value="AdoMet_MTases"/>
    <property type="match status" value="1"/>
</dbReference>
<proteinExistence type="predicted"/>
<evidence type="ECO:0000313" key="1">
    <source>
        <dbReference type="EMBL" id="KRO62517.1"/>
    </source>
</evidence>
<reference evidence="1 2" key="1">
    <citation type="submission" date="2015-10" db="EMBL/GenBank/DDBJ databases">
        <title>Metagenome-Assembled Genomes uncover a global brackish microbiome.</title>
        <authorList>
            <person name="Hugerth L.W."/>
            <person name="Larsson J."/>
            <person name="Alneberg J."/>
            <person name="Lindh M.V."/>
            <person name="Legrand C."/>
            <person name="Pinhassi J."/>
            <person name="Andersson A.F."/>
        </authorList>
    </citation>
    <scope>NUCLEOTIDE SEQUENCE [LARGE SCALE GENOMIC DNA]</scope>
    <source>
        <strain evidence="1">BACL18 MAG-120507-bin52</strain>
    </source>
</reference>
<sequence length="350" mass="39439">MKVDLEARQKDDQIVWEDCAQTYEEQVVEGHPDIRSAESLEEEWLGHLLRKRSWQRPEQIHVVEAGCGSARVLAQLAAAATQTEDLEPTDRKLLQAYRRLRPEGAFHSAWAQTCGKMVGVDFSRSMLALAEERFSRIGLSRWIQSRRVQLIHGSAFQLPPTAPGQPWVICLLNSIGVMQGEEGARALLRSVRQAAGASGVGFISAYRAEAMETHGLNQYESTLEVAGIPDWLEGDVPTGCRARARQTPRAGEAQEVLPVDWVDESGALTGHGELRRQPDRVRQVCLTGQVRTRSGYQSRWYPWSQMAQLVRDEWGEAGWQISPGRLDHLRGRPLQWLWFDPTGWIRESLG</sequence>